<dbReference type="HAMAP" id="MF_00097">
    <property type="entry name" value="TMP_synthase"/>
    <property type="match status" value="1"/>
</dbReference>
<comment type="function">
    <text evidence="9">Condenses 4-methyl-5-(beta-hydroxyethyl)thiazole monophosphate (THZ-P) and 2-methyl-4-amino-5-hydroxymethyl pyrimidine pyrophosphate (HMP-PP) to form thiamine monophosphate (TMP).</text>
</comment>
<dbReference type="InterPro" id="IPR034291">
    <property type="entry name" value="TMP_synthase"/>
</dbReference>
<dbReference type="SUPFAM" id="SSF51391">
    <property type="entry name" value="Thiamin phosphate synthase"/>
    <property type="match status" value="1"/>
</dbReference>
<dbReference type="GO" id="GO:0009228">
    <property type="term" value="P:thiamine biosynthetic process"/>
    <property type="evidence" value="ECO:0007669"/>
    <property type="project" value="UniProtKB-KW"/>
</dbReference>
<dbReference type="GO" id="GO:0000287">
    <property type="term" value="F:magnesium ion binding"/>
    <property type="evidence" value="ECO:0007669"/>
    <property type="project" value="UniProtKB-UniRule"/>
</dbReference>
<evidence type="ECO:0000256" key="9">
    <source>
        <dbReference type="HAMAP-Rule" id="MF_00097"/>
    </source>
</evidence>
<feature type="binding site" evidence="9">
    <location>
        <begin position="344"/>
        <end position="345"/>
    </location>
    <ligand>
        <name>2-[(2R,5Z)-2-carboxy-4-methylthiazol-5(2H)-ylidene]ethyl phosphate</name>
        <dbReference type="ChEBI" id="CHEBI:62899"/>
    </ligand>
</feature>
<dbReference type="Pfam" id="PF02581">
    <property type="entry name" value="TMP-TENI"/>
    <property type="match status" value="1"/>
</dbReference>
<comment type="similarity">
    <text evidence="9">Belongs to the thiamine-phosphate synthase family.</text>
</comment>
<dbReference type="InterPro" id="IPR013785">
    <property type="entry name" value="Aldolase_TIM"/>
</dbReference>
<evidence type="ECO:0000256" key="2">
    <source>
        <dbReference type="ARBA" id="ARBA00022679"/>
    </source>
</evidence>
<dbReference type="GO" id="GO:0005737">
    <property type="term" value="C:cytoplasm"/>
    <property type="evidence" value="ECO:0007669"/>
    <property type="project" value="TreeGrafter"/>
</dbReference>
<feature type="binding site" evidence="9">
    <location>
        <position position="324"/>
    </location>
    <ligand>
        <name>2-[(2R,5Z)-2-carboxy-4-methylthiazol-5(2H)-ylidene]ethyl phosphate</name>
        <dbReference type="ChEBI" id="CHEBI:62899"/>
    </ligand>
</feature>
<feature type="binding site" evidence="9">
    <location>
        <position position="246"/>
    </location>
    <ligand>
        <name>Mg(2+)</name>
        <dbReference type="ChEBI" id="CHEBI:18420"/>
    </ligand>
</feature>
<keyword evidence="4 9" id="KW-0460">Magnesium</keyword>
<dbReference type="GeneID" id="95549658"/>
<feature type="binding site" evidence="9">
    <location>
        <position position="226"/>
    </location>
    <ligand>
        <name>4-amino-2-methyl-5-(diphosphooxymethyl)pyrimidine</name>
        <dbReference type="ChEBI" id="CHEBI:57841"/>
    </ligand>
</feature>
<dbReference type="EC" id="2.5.1.3" evidence="9"/>
<feature type="binding site" evidence="9">
    <location>
        <begin position="291"/>
        <end position="293"/>
    </location>
    <ligand>
        <name>2-[(2R,5Z)-2-carboxy-4-methylthiazol-5(2H)-ylidene]ethyl phosphate</name>
        <dbReference type="ChEBI" id="CHEBI:62899"/>
    </ligand>
</feature>
<accession>A0A1X7F5G2</accession>
<sequence length="372" mass="39279">MNRTLSFTGREVFWPPADELIEAAERIRAHLGEWPRAAAPWRLCLTPPDEPRMGDLIVVADEREHDAARPAWLAAGAGVLEATHTGVRLTLGGKRTALVGEPADDWLAALASFLDCGFDPADALVLALAWRDADESRGDDAWPCTLAHYPRIADLPAAPARPFAACPPRLGLYPVVPSAQWVERLVALGVGTIQLRLKDAPPARLADEIGRSVEAGRRHGARVFINDHWCEALEAGAYGVHLGQEDLDTADLSAIAAAGLRLGLSTHGYSEMLRAAHYRPSYLAFGAVFPTGTKMVPTAPQGLARLARFVRLFDGAFPLVAIGGITLESLPGVLATGVGSAAVVSAVTAAADPAAAVAALEAAFAAAPVQRR</sequence>
<feature type="binding site" evidence="9">
    <location>
        <begin position="194"/>
        <end position="198"/>
    </location>
    <ligand>
        <name>4-amino-2-methyl-5-(diphosphooxymethyl)pyrimidine</name>
        <dbReference type="ChEBI" id="CHEBI:57841"/>
    </ligand>
</feature>
<dbReference type="Gene3D" id="3.20.20.70">
    <property type="entry name" value="Aldolase class I"/>
    <property type="match status" value="1"/>
</dbReference>
<comment type="catalytic activity">
    <reaction evidence="8 9">
        <text>2-[(2R,5Z)-2-carboxy-4-methylthiazol-5(2H)-ylidene]ethyl phosphate + 4-amino-2-methyl-5-(diphosphooxymethyl)pyrimidine + 2 H(+) = thiamine phosphate + CO2 + diphosphate</text>
        <dbReference type="Rhea" id="RHEA:47844"/>
        <dbReference type="ChEBI" id="CHEBI:15378"/>
        <dbReference type="ChEBI" id="CHEBI:16526"/>
        <dbReference type="ChEBI" id="CHEBI:33019"/>
        <dbReference type="ChEBI" id="CHEBI:37575"/>
        <dbReference type="ChEBI" id="CHEBI:57841"/>
        <dbReference type="ChEBI" id="CHEBI:62899"/>
        <dbReference type="EC" id="2.5.1.3"/>
    </reaction>
</comment>
<dbReference type="NCBIfam" id="NF002904">
    <property type="entry name" value="PRK03512.1"/>
    <property type="match status" value="1"/>
</dbReference>
<protein>
    <recommendedName>
        <fullName evidence="9">Thiamine-phosphate synthase</fullName>
        <shortName evidence="9">TP synthase</shortName>
        <shortName evidence="9">TPS</shortName>
        <ecNumber evidence="9">2.5.1.3</ecNumber>
    </recommendedName>
    <alternativeName>
        <fullName evidence="9">Thiamine-phosphate pyrophosphorylase</fullName>
        <shortName evidence="9">TMP pyrophosphorylase</shortName>
        <shortName evidence="9">TMP-PPase</shortName>
    </alternativeName>
</protein>
<feature type="binding site" evidence="9">
    <location>
        <position position="227"/>
    </location>
    <ligand>
        <name>Mg(2+)</name>
        <dbReference type="ChEBI" id="CHEBI:18420"/>
    </ligand>
</feature>
<keyword evidence="12" id="KW-1185">Reference proteome</keyword>
<name>A0A1X7F5G2_TRICW</name>
<proteinExistence type="inferred from homology"/>
<evidence type="ECO:0000259" key="10">
    <source>
        <dbReference type="Pfam" id="PF02581"/>
    </source>
</evidence>
<dbReference type="InterPro" id="IPR036206">
    <property type="entry name" value="ThiamineP_synth_sf"/>
</dbReference>
<feature type="binding site" evidence="9">
    <location>
        <position position="265"/>
    </location>
    <ligand>
        <name>4-amino-2-methyl-5-(diphosphooxymethyl)pyrimidine</name>
        <dbReference type="ChEBI" id="CHEBI:57841"/>
    </ligand>
</feature>
<feature type="domain" description="Thiamine phosphate synthase/TenI" evidence="10">
    <location>
        <begin position="178"/>
        <end position="347"/>
    </location>
</feature>
<dbReference type="PANTHER" id="PTHR20857">
    <property type="entry name" value="THIAMINE-PHOSPHATE PYROPHOSPHORYLASE"/>
    <property type="match status" value="1"/>
</dbReference>
<dbReference type="GO" id="GO:0009229">
    <property type="term" value="P:thiamine diphosphate biosynthetic process"/>
    <property type="evidence" value="ECO:0007669"/>
    <property type="project" value="UniProtKB-UniRule"/>
</dbReference>
<dbReference type="Proteomes" id="UP000192911">
    <property type="component" value="Unassembled WGS sequence"/>
</dbReference>
<reference evidence="12" key="1">
    <citation type="submission" date="2017-04" db="EMBL/GenBank/DDBJ databases">
        <authorList>
            <person name="Varghese N."/>
            <person name="Submissions S."/>
        </authorList>
    </citation>
    <scope>NUCLEOTIDE SEQUENCE [LARGE SCALE GENOMIC DNA]</scope>
    <source>
        <strain evidence="12">Ballard 720</strain>
    </source>
</reference>
<dbReference type="PANTHER" id="PTHR20857:SF15">
    <property type="entry name" value="THIAMINE-PHOSPHATE SYNTHASE"/>
    <property type="match status" value="1"/>
</dbReference>
<dbReference type="RefSeq" id="WP_085228262.1">
    <property type="nucleotide sequence ID" value="NZ_BSQD01000011.1"/>
</dbReference>
<dbReference type="FunFam" id="3.20.20.70:FF:000064">
    <property type="entry name" value="Thiamine-phosphate synthase"/>
    <property type="match status" value="1"/>
</dbReference>
<dbReference type="GO" id="GO:0004789">
    <property type="term" value="F:thiamine-phosphate diphosphorylase activity"/>
    <property type="evidence" value="ECO:0007669"/>
    <property type="project" value="UniProtKB-UniRule"/>
</dbReference>
<comment type="catalytic activity">
    <reaction evidence="6 9">
        <text>4-methyl-5-(2-phosphooxyethyl)-thiazole + 4-amino-2-methyl-5-(diphosphooxymethyl)pyrimidine + H(+) = thiamine phosphate + diphosphate</text>
        <dbReference type="Rhea" id="RHEA:22328"/>
        <dbReference type="ChEBI" id="CHEBI:15378"/>
        <dbReference type="ChEBI" id="CHEBI:33019"/>
        <dbReference type="ChEBI" id="CHEBI:37575"/>
        <dbReference type="ChEBI" id="CHEBI:57841"/>
        <dbReference type="ChEBI" id="CHEBI:58296"/>
        <dbReference type="EC" id="2.5.1.3"/>
    </reaction>
</comment>
<comment type="catalytic activity">
    <reaction evidence="7 9">
        <text>2-(2-carboxy-4-methylthiazol-5-yl)ethyl phosphate + 4-amino-2-methyl-5-(diphosphooxymethyl)pyrimidine + 2 H(+) = thiamine phosphate + CO2 + diphosphate</text>
        <dbReference type="Rhea" id="RHEA:47848"/>
        <dbReference type="ChEBI" id="CHEBI:15378"/>
        <dbReference type="ChEBI" id="CHEBI:16526"/>
        <dbReference type="ChEBI" id="CHEBI:33019"/>
        <dbReference type="ChEBI" id="CHEBI:37575"/>
        <dbReference type="ChEBI" id="CHEBI:57841"/>
        <dbReference type="ChEBI" id="CHEBI:62890"/>
        <dbReference type="EC" id="2.5.1.3"/>
    </reaction>
</comment>
<evidence type="ECO:0000256" key="6">
    <source>
        <dbReference type="ARBA" id="ARBA00047334"/>
    </source>
</evidence>
<organism evidence="11 12">
    <name type="scientific">Trinickia caryophylli</name>
    <name type="common">Paraburkholderia caryophylli</name>
    <dbReference type="NCBI Taxonomy" id="28094"/>
    <lineage>
        <taxon>Bacteria</taxon>
        <taxon>Pseudomonadati</taxon>
        <taxon>Pseudomonadota</taxon>
        <taxon>Betaproteobacteria</taxon>
        <taxon>Burkholderiales</taxon>
        <taxon>Burkholderiaceae</taxon>
        <taxon>Trinickia</taxon>
    </lineage>
</organism>
<dbReference type="InterPro" id="IPR022998">
    <property type="entry name" value="ThiamineP_synth_TenI"/>
</dbReference>
<dbReference type="AlphaFoldDB" id="A0A1X7F5G2"/>
<evidence type="ECO:0000256" key="5">
    <source>
        <dbReference type="ARBA" id="ARBA00022977"/>
    </source>
</evidence>
<evidence type="ECO:0000256" key="7">
    <source>
        <dbReference type="ARBA" id="ARBA00047851"/>
    </source>
</evidence>
<evidence type="ECO:0000313" key="12">
    <source>
        <dbReference type="Proteomes" id="UP000192911"/>
    </source>
</evidence>
<evidence type="ECO:0000313" key="11">
    <source>
        <dbReference type="EMBL" id="SMF45656.1"/>
    </source>
</evidence>
<keyword evidence="5 9" id="KW-0784">Thiamine biosynthesis</keyword>
<comment type="cofactor">
    <cofactor evidence="9">
        <name>Mg(2+)</name>
        <dbReference type="ChEBI" id="CHEBI:18420"/>
    </cofactor>
    <text evidence="9">Binds 1 Mg(2+) ion per subunit.</text>
</comment>
<gene>
    <name evidence="9" type="primary">thiE</name>
    <name evidence="11" type="ORF">SAMN06295900_107139</name>
</gene>
<keyword evidence="2 9" id="KW-0808">Transferase</keyword>
<evidence type="ECO:0000256" key="4">
    <source>
        <dbReference type="ARBA" id="ARBA00022842"/>
    </source>
</evidence>
<evidence type="ECO:0000256" key="1">
    <source>
        <dbReference type="ARBA" id="ARBA00005165"/>
    </source>
</evidence>
<dbReference type="OrthoDB" id="9789949at2"/>
<evidence type="ECO:0000256" key="3">
    <source>
        <dbReference type="ARBA" id="ARBA00022723"/>
    </source>
</evidence>
<dbReference type="STRING" id="28094.SAMN06295900_107139"/>
<keyword evidence="3 9" id="KW-0479">Metal-binding</keyword>
<feature type="binding site" evidence="9">
    <location>
        <position position="294"/>
    </location>
    <ligand>
        <name>4-amino-2-methyl-5-(diphosphooxymethyl)pyrimidine</name>
        <dbReference type="ChEBI" id="CHEBI:57841"/>
    </ligand>
</feature>
<evidence type="ECO:0000256" key="8">
    <source>
        <dbReference type="ARBA" id="ARBA00047883"/>
    </source>
</evidence>
<dbReference type="EMBL" id="FXAH01000007">
    <property type="protein sequence ID" value="SMF45656.1"/>
    <property type="molecule type" value="Genomic_DNA"/>
</dbReference>
<dbReference type="UniPathway" id="UPA00060">
    <property type="reaction ID" value="UER00141"/>
</dbReference>
<dbReference type="CDD" id="cd00564">
    <property type="entry name" value="TMP_TenI"/>
    <property type="match status" value="1"/>
</dbReference>
<comment type="pathway">
    <text evidence="1 9">Cofactor biosynthesis; thiamine diphosphate biosynthesis; thiamine phosphate from 4-amino-2-methyl-5-diphosphomethylpyrimidine and 4-methyl-5-(2-phosphoethyl)-thiazole: step 1/1.</text>
</comment>